<dbReference type="EMBL" id="CP031376">
    <property type="protein sequence ID" value="AXK50805.1"/>
    <property type="molecule type" value="Genomic_DNA"/>
</dbReference>
<dbReference type="GO" id="GO:0008324">
    <property type="term" value="F:monoatomic cation transmembrane transporter activity"/>
    <property type="evidence" value="ECO:0007669"/>
    <property type="project" value="InterPro"/>
</dbReference>
<dbReference type="PANTHER" id="PTHR43833">
    <property type="entry name" value="POTASSIUM CHANNEL PROTEIN 2-RELATED-RELATED"/>
    <property type="match status" value="1"/>
</dbReference>
<dbReference type="Proteomes" id="UP000254792">
    <property type="component" value="Chromosome"/>
</dbReference>
<dbReference type="InterPro" id="IPR036721">
    <property type="entry name" value="RCK_C_sf"/>
</dbReference>
<dbReference type="InterPro" id="IPR050721">
    <property type="entry name" value="Trk_Ktr_HKT_K-transport"/>
</dbReference>
<dbReference type="RefSeq" id="WP_115557732.1">
    <property type="nucleotide sequence ID" value="NZ_CP031376.1"/>
</dbReference>
<proteinExistence type="predicted"/>
<dbReference type="Gene3D" id="3.30.70.1450">
    <property type="entry name" value="Regulator of K+ conductance, C-terminal domain"/>
    <property type="match status" value="1"/>
</dbReference>
<sequence>MARKKSFAVIGANNFGIAVAKTLEDKKQSVVVFDFDEHRLNSHLAAMPGVVGIVLDATNKTSMEKAGIKQFDGIIVAFGSNMEVSIITVLNLLDLGIENIMAKAKDLRHKRILLALGLDENQVIIPDIISGKMVATRSMFDIDIDVQSVDDDFISTTMIVSDPGVIDKSIQESRLTANKEWNIIQIKRNGKVILPDEKTILKKDDQIVLFAKITAINDLILKIQGDESLFEN</sequence>
<feature type="domain" description="RCK N-terminal" evidence="1">
    <location>
        <begin position="4"/>
        <end position="125"/>
    </location>
</feature>
<dbReference type="KEGG" id="salx:SALLE_v1c01290"/>
<evidence type="ECO:0000259" key="2">
    <source>
        <dbReference type="PROSITE" id="PS51202"/>
    </source>
</evidence>
<dbReference type="Pfam" id="PF02080">
    <property type="entry name" value="TrkA_C"/>
    <property type="match status" value="1"/>
</dbReference>
<organism evidence="3 4">
    <name type="scientific">Spiroplasma alleghenense</name>
    <dbReference type="NCBI Taxonomy" id="216931"/>
    <lineage>
        <taxon>Bacteria</taxon>
        <taxon>Bacillati</taxon>
        <taxon>Mycoplasmatota</taxon>
        <taxon>Mollicutes</taxon>
        <taxon>Entomoplasmatales</taxon>
        <taxon>Spiroplasmataceae</taxon>
        <taxon>Spiroplasma</taxon>
    </lineage>
</organism>
<accession>A0A345Z2H6</accession>
<dbReference type="PROSITE" id="PS51201">
    <property type="entry name" value="RCK_N"/>
    <property type="match status" value="1"/>
</dbReference>
<dbReference type="GO" id="GO:0006813">
    <property type="term" value="P:potassium ion transport"/>
    <property type="evidence" value="ECO:0007669"/>
    <property type="project" value="InterPro"/>
</dbReference>
<dbReference type="SUPFAM" id="SSF51735">
    <property type="entry name" value="NAD(P)-binding Rossmann-fold domains"/>
    <property type="match status" value="1"/>
</dbReference>
<dbReference type="InterPro" id="IPR003148">
    <property type="entry name" value="RCK_N"/>
</dbReference>
<dbReference type="AlphaFoldDB" id="A0A345Z2H6"/>
<dbReference type="Gene3D" id="3.40.50.720">
    <property type="entry name" value="NAD(P)-binding Rossmann-like Domain"/>
    <property type="match status" value="1"/>
</dbReference>
<keyword evidence="4" id="KW-1185">Reference proteome</keyword>
<feature type="domain" description="RCK C-terminal" evidence="2">
    <location>
        <begin position="141"/>
        <end position="225"/>
    </location>
</feature>
<dbReference type="PROSITE" id="PS51202">
    <property type="entry name" value="RCK_C"/>
    <property type="match status" value="1"/>
</dbReference>
<evidence type="ECO:0000313" key="4">
    <source>
        <dbReference type="Proteomes" id="UP000254792"/>
    </source>
</evidence>
<protein>
    <submittedName>
        <fullName evidence="3">Potassium uptake protein KtrA</fullName>
    </submittedName>
</protein>
<dbReference type="Pfam" id="PF02254">
    <property type="entry name" value="TrkA_N"/>
    <property type="match status" value="1"/>
</dbReference>
<reference evidence="3 4" key="1">
    <citation type="submission" date="2018-07" db="EMBL/GenBank/DDBJ databases">
        <title>Complete genome sequence of Spiroplasma alleghenense PLHS-1 (ATCC 51752).</title>
        <authorList>
            <person name="Chou L."/>
            <person name="Lee T.-Y."/>
            <person name="Tsai Y.-M."/>
            <person name="Kuo C.-H."/>
        </authorList>
    </citation>
    <scope>NUCLEOTIDE SEQUENCE [LARGE SCALE GENOMIC DNA]</scope>
    <source>
        <strain evidence="3 4">PLHS-1</strain>
    </source>
</reference>
<dbReference type="InterPro" id="IPR036291">
    <property type="entry name" value="NAD(P)-bd_dom_sf"/>
</dbReference>
<dbReference type="SUPFAM" id="SSF116726">
    <property type="entry name" value="TrkA C-terminal domain-like"/>
    <property type="match status" value="1"/>
</dbReference>
<dbReference type="OrthoDB" id="9776294at2"/>
<evidence type="ECO:0000313" key="3">
    <source>
        <dbReference type="EMBL" id="AXK50805.1"/>
    </source>
</evidence>
<name>A0A345Z2H6_9MOLU</name>
<dbReference type="InterPro" id="IPR006037">
    <property type="entry name" value="RCK_C"/>
</dbReference>
<dbReference type="PANTHER" id="PTHR43833:SF7">
    <property type="entry name" value="KTR SYSTEM POTASSIUM UPTAKE PROTEIN C"/>
    <property type="match status" value="1"/>
</dbReference>
<evidence type="ECO:0000259" key="1">
    <source>
        <dbReference type="PROSITE" id="PS51201"/>
    </source>
</evidence>
<gene>
    <name evidence="3" type="primary">ktrA</name>
    <name evidence="3" type="ORF">SALLE_v1c01290</name>
</gene>